<dbReference type="PANTHER" id="PTHR20941">
    <property type="entry name" value="FOLATE SYNTHESIS PROTEINS"/>
    <property type="match status" value="1"/>
</dbReference>
<dbReference type="EMBL" id="CAEZYQ010000010">
    <property type="protein sequence ID" value="CAB4743717.1"/>
    <property type="molecule type" value="Genomic_DNA"/>
</dbReference>
<gene>
    <name evidence="2" type="ORF">UFOPK2761_01510</name>
</gene>
<organism evidence="2">
    <name type="scientific">freshwater metagenome</name>
    <dbReference type="NCBI Taxonomy" id="449393"/>
    <lineage>
        <taxon>unclassified sequences</taxon>
        <taxon>metagenomes</taxon>
        <taxon>ecological metagenomes</taxon>
    </lineage>
</organism>
<dbReference type="GO" id="GO:0005829">
    <property type="term" value="C:cytosol"/>
    <property type="evidence" value="ECO:0007669"/>
    <property type="project" value="TreeGrafter"/>
</dbReference>
<evidence type="ECO:0000259" key="1">
    <source>
        <dbReference type="PROSITE" id="PS50972"/>
    </source>
</evidence>
<name>A0A6J6TAG3_9ZZZZ</name>
<dbReference type="SUPFAM" id="SSF51717">
    <property type="entry name" value="Dihydropteroate synthetase-like"/>
    <property type="match status" value="1"/>
</dbReference>
<dbReference type="InterPro" id="IPR011005">
    <property type="entry name" value="Dihydropteroate_synth-like_sf"/>
</dbReference>
<dbReference type="InterPro" id="IPR045031">
    <property type="entry name" value="DHP_synth-like"/>
</dbReference>
<dbReference type="PANTHER" id="PTHR20941:SF1">
    <property type="entry name" value="FOLIC ACID SYNTHESIS PROTEIN FOL1"/>
    <property type="match status" value="1"/>
</dbReference>
<feature type="domain" description="Pterin-binding" evidence="1">
    <location>
        <begin position="42"/>
        <end position="300"/>
    </location>
</feature>
<proteinExistence type="predicted"/>
<dbReference type="AlphaFoldDB" id="A0A6J6TAG3"/>
<dbReference type="PROSITE" id="PS50972">
    <property type="entry name" value="PTERIN_BINDING"/>
    <property type="match status" value="1"/>
</dbReference>
<accession>A0A6J6TAG3</accession>
<sequence length="300" mass="32473">MIDLRRLAALVTEHGDLLDAPVAPFRLTVGDTSREVDTDTDPAIMGVLNLSKDSWYRESVAIGTDNAIRLGRLQVAQGAHFIDVGAESIQEYADDVAAEQQIEQLVPVINALTEDGIVTSVEAYHPSVVKASFEAGARVLNLTGSAHDEEMFALSAEYGASVILCHVGGTHPRDLDPDADPGSDPIAHMTPQFVARMEAARAAGVPSLALDPGIGFGFRWAPTMDQRLAYQAQVLLETFRLRELGLPLCHALPSARHVFGEEVRSAEHFFATLAHLGRTGIYRVHEVARTRAALRTLHAV</sequence>
<dbReference type="GO" id="GO:0004156">
    <property type="term" value="F:dihydropteroate synthase activity"/>
    <property type="evidence" value="ECO:0007669"/>
    <property type="project" value="TreeGrafter"/>
</dbReference>
<dbReference type="InterPro" id="IPR000489">
    <property type="entry name" value="Pterin-binding_dom"/>
</dbReference>
<dbReference type="Gene3D" id="3.20.20.20">
    <property type="entry name" value="Dihydropteroate synthase-like"/>
    <property type="match status" value="1"/>
</dbReference>
<reference evidence="2" key="1">
    <citation type="submission" date="2020-05" db="EMBL/GenBank/DDBJ databases">
        <authorList>
            <person name="Chiriac C."/>
            <person name="Salcher M."/>
            <person name="Ghai R."/>
            <person name="Kavagutti S V."/>
        </authorList>
    </citation>
    <scope>NUCLEOTIDE SEQUENCE</scope>
</reference>
<evidence type="ECO:0000313" key="2">
    <source>
        <dbReference type="EMBL" id="CAB4743717.1"/>
    </source>
</evidence>
<dbReference type="Pfam" id="PF00809">
    <property type="entry name" value="Pterin_bind"/>
    <property type="match status" value="1"/>
</dbReference>
<protein>
    <submittedName>
        <fullName evidence="2">Unannotated protein</fullName>
    </submittedName>
</protein>
<dbReference type="GO" id="GO:0046654">
    <property type="term" value="P:tetrahydrofolate biosynthetic process"/>
    <property type="evidence" value="ECO:0007669"/>
    <property type="project" value="TreeGrafter"/>
</dbReference>